<evidence type="ECO:0000256" key="1">
    <source>
        <dbReference type="SAM" id="MobiDB-lite"/>
    </source>
</evidence>
<feature type="compositionally biased region" description="Basic and acidic residues" evidence="1">
    <location>
        <begin position="47"/>
        <end position="72"/>
    </location>
</feature>
<protein>
    <submittedName>
        <fullName evidence="2">Uncharacterized protein</fullName>
    </submittedName>
</protein>
<accession>X1T7S9</accession>
<evidence type="ECO:0000313" key="2">
    <source>
        <dbReference type="EMBL" id="GAJ01408.1"/>
    </source>
</evidence>
<name>X1T7S9_9ZZZZ</name>
<dbReference type="AlphaFoldDB" id="X1T7S9"/>
<sequence length="72" mass="8424">MTISLASVPLSICIEGSDEEMEHMVDVAVETMIQMKKIWRNSLMKQTKIDERRDKSGKRNKERKSKVDNRSR</sequence>
<feature type="region of interest" description="Disordered" evidence="1">
    <location>
        <begin position="44"/>
        <end position="72"/>
    </location>
</feature>
<proteinExistence type="predicted"/>
<comment type="caution">
    <text evidence="2">The sequence shown here is derived from an EMBL/GenBank/DDBJ whole genome shotgun (WGS) entry which is preliminary data.</text>
</comment>
<dbReference type="EMBL" id="BARW01016044">
    <property type="protein sequence ID" value="GAJ01408.1"/>
    <property type="molecule type" value="Genomic_DNA"/>
</dbReference>
<gene>
    <name evidence="2" type="ORF">S12H4_28026</name>
</gene>
<reference evidence="2" key="1">
    <citation type="journal article" date="2014" name="Front. Microbiol.">
        <title>High frequency of phylogenetically diverse reductive dehalogenase-homologous genes in deep subseafloor sedimentary metagenomes.</title>
        <authorList>
            <person name="Kawai M."/>
            <person name="Futagami T."/>
            <person name="Toyoda A."/>
            <person name="Takaki Y."/>
            <person name="Nishi S."/>
            <person name="Hori S."/>
            <person name="Arai W."/>
            <person name="Tsubouchi T."/>
            <person name="Morono Y."/>
            <person name="Uchiyama I."/>
            <person name="Ito T."/>
            <person name="Fujiyama A."/>
            <person name="Inagaki F."/>
            <person name="Takami H."/>
        </authorList>
    </citation>
    <scope>NUCLEOTIDE SEQUENCE</scope>
    <source>
        <strain evidence="2">Expedition CK06-06</strain>
    </source>
</reference>
<organism evidence="2">
    <name type="scientific">marine sediment metagenome</name>
    <dbReference type="NCBI Taxonomy" id="412755"/>
    <lineage>
        <taxon>unclassified sequences</taxon>
        <taxon>metagenomes</taxon>
        <taxon>ecological metagenomes</taxon>
    </lineage>
</organism>